<proteinExistence type="predicted"/>
<name>A0A2R6NEM3_9APHY</name>
<dbReference type="AlphaFoldDB" id="A0A2R6NEM3"/>
<protein>
    <submittedName>
        <fullName evidence="1">Uncharacterized protein</fullName>
    </submittedName>
</protein>
<evidence type="ECO:0000313" key="2">
    <source>
        <dbReference type="Proteomes" id="UP000186601"/>
    </source>
</evidence>
<accession>A0A2R6NEM3</accession>
<dbReference type="InterPro" id="IPR036388">
    <property type="entry name" value="WH-like_DNA-bd_sf"/>
</dbReference>
<dbReference type="OrthoDB" id="2410195at2759"/>
<keyword evidence="2" id="KW-1185">Reference proteome</keyword>
<comment type="caution">
    <text evidence="1">The sequence shown here is derived from an EMBL/GenBank/DDBJ whole genome shotgun (WGS) entry which is preliminary data.</text>
</comment>
<organism evidence="1 2">
    <name type="scientific">Hermanssonia centrifuga</name>
    <dbReference type="NCBI Taxonomy" id="98765"/>
    <lineage>
        <taxon>Eukaryota</taxon>
        <taxon>Fungi</taxon>
        <taxon>Dikarya</taxon>
        <taxon>Basidiomycota</taxon>
        <taxon>Agaricomycotina</taxon>
        <taxon>Agaricomycetes</taxon>
        <taxon>Polyporales</taxon>
        <taxon>Meruliaceae</taxon>
        <taxon>Hermanssonia</taxon>
    </lineage>
</organism>
<evidence type="ECO:0000313" key="1">
    <source>
        <dbReference type="EMBL" id="PSR70492.1"/>
    </source>
</evidence>
<gene>
    <name evidence="1" type="ORF">PHLCEN_2v13643</name>
</gene>
<sequence>MFDSNTQDTVKELRALSQLINASIDEIEHAMVSRGQSFPLLNESYSLESEIPRMEPDMVAAGAVITSAAAQLIAAVRIPAVSALVTALQYEVSSSLRGVIQAHVPEILREAGVKGLHVSDIAASTKVDPSRLGERFV</sequence>
<reference evidence="1 2" key="1">
    <citation type="submission" date="2018-02" db="EMBL/GenBank/DDBJ databases">
        <title>Genome sequence of the basidiomycete white-rot fungus Phlebia centrifuga.</title>
        <authorList>
            <person name="Granchi Z."/>
            <person name="Peng M."/>
            <person name="de Vries R.P."/>
            <person name="Hilden K."/>
            <person name="Makela M.R."/>
            <person name="Grigoriev I."/>
            <person name="Riley R."/>
        </authorList>
    </citation>
    <scope>NUCLEOTIDE SEQUENCE [LARGE SCALE GENOMIC DNA]</scope>
    <source>
        <strain evidence="1 2">FBCC195</strain>
    </source>
</reference>
<dbReference type="Gene3D" id="1.10.10.10">
    <property type="entry name" value="Winged helix-like DNA-binding domain superfamily/Winged helix DNA-binding domain"/>
    <property type="match status" value="1"/>
</dbReference>
<dbReference type="EMBL" id="MLYV02001350">
    <property type="protein sequence ID" value="PSR70492.1"/>
    <property type="molecule type" value="Genomic_DNA"/>
</dbReference>
<dbReference type="Proteomes" id="UP000186601">
    <property type="component" value="Unassembled WGS sequence"/>
</dbReference>